<name>C1A7Y0_GEMAT</name>
<dbReference type="HOGENOM" id="CLU_465219_0_0_0"/>
<reference evidence="3" key="1">
    <citation type="submission" date="2006-03" db="EMBL/GenBank/DDBJ databases">
        <title>Complete genome sequence of Gemmatimonas aurantiaca T-27 that represents a novel phylum Gemmatimonadetes.</title>
        <authorList>
            <person name="Takasaki K."/>
            <person name="Ichikawa N."/>
            <person name="Miura H."/>
            <person name="Matsushita S."/>
            <person name="Watanabe Y."/>
            <person name="Oguchi A."/>
            <person name="Ankai A."/>
            <person name="Yashiro I."/>
            <person name="Takahashi M."/>
            <person name="Terui Y."/>
            <person name="Fukui S."/>
            <person name="Yokoyama H."/>
            <person name="Tanikawa S."/>
            <person name="Hanada S."/>
            <person name="Kamagata Y."/>
            <person name="Fujita N."/>
        </authorList>
    </citation>
    <scope>NUCLEOTIDE SEQUENCE [LARGE SCALE GENOMIC DNA]</scope>
    <source>
        <strain evidence="3">T-27 / DSM 14586 / JCM 11422 / NBRC 100505</strain>
    </source>
</reference>
<gene>
    <name evidence="2" type="ordered locus">GAU_1298</name>
</gene>
<keyword evidence="3" id="KW-1185">Reference proteome</keyword>
<dbReference type="eggNOG" id="COG3292">
    <property type="taxonomic scope" value="Bacteria"/>
</dbReference>
<proteinExistence type="predicted"/>
<dbReference type="AlphaFoldDB" id="C1A7Y0"/>
<evidence type="ECO:0000256" key="1">
    <source>
        <dbReference type="SAM" id="SignalP"/>
    </source>
</evidence>
<evidence type="ECO:0000313" key="2">
    <source>
        <dbReference type="EMBL" id="BAH38340.1"/>
    </source>
</evidence>
<protein>
    <recommendedName>
        <fullName evidence="4">Lipoprotein LpqB beta-propeller domain-containing protein</fullName>
    </recommendedName>
</protein>
<feature type="chain" id="PRO_5002904111" description="Lipoprotein LpqB beta-propeller domain-containing protein" evidence="1">
    <location>
        <begin position="36"/>
        <end position="586"/>
    </location>
</feature>
<sequence>MRTFPRWPSVRNHGLAAGTLFAAMLSLWTSGCVSAGTAAGAAGEGAYGRREERVQIGSFASVPAVAVSRRFVYAAGTDGVAIYDRAFNRWLPPLSTGAGPDAALFAQPIGFLVGDPLEDALWIGVPGAVLTYRPDTEQLQRTMVVGTPDFLVFDRSGNGDAYVRSAGQYTRISRVGITSPVMSLPPSSALLIPPTLTDLYRQFPTLRNQPQLFLRTQAPQRALRPATLLAGAASPERASEVWLGTDSEGLFRFDPTFLQATPLPYGLMSPGVGALALAADGVWAASLGVTGMSPGVSSVMAFGAPGSLRGGLSFVSNNLQQFRWLDGTIAVPLAGVRTYVMATRGARAWIGTERGVVRMKLDGANETLAWSALDGLPDPRVLSIAARDDGAWVGTMRGLRFVPDSGDGPGKRPVMAVSGARALDNMAVYALQMVGDTLWAGTESGLLAIAQPMQEATLLRPESSDPALRRPVRALAWSDTVLLAVTDDAVLQIAPRSARPVSRLEALRVSQVGQAIRAGLDERAVWIAGPEGVLLQTRSGGAVRWLRRGIELDGPALDIVASREWFWIGTPRGLLRLRRTSDGLVP</sequence>
<dbReference type="Gene3D" id="2.130.10.10">
    <property type="entry name" value="YVTN repeat-like/Quinoprotein amine dehydrogenase"/>
    <property type="match status" value="1"/>
</dbReference>
<keyword evidence="1" id="KW-0732">Signal</keyword>
<evidence type="ECO:0000313" key="3">
    <source>
        <dbReference type="Proteomes" id="UP000002209"/>
    </source>
</evidence>
<dbReference type="EMBL" id="AP009153">
    <property type="protein sequence ID" value="BAH38340.1"/>
    <property type="molecule type" value="Genomic_DNA"/>
</dbReference>
<organism evidence="2 3">
    <name type="scientific">Gemmatimonas aurantiaca (strain DSM 14586 / JCM 11422 / NBRC 100505 / T-27)</name>
    <dbReference type="NCBI Taxonomy" id="379066"/>
    <lineage>
        <taxon>Bacteria</taxon>
        <taxon>Pseudomonadati</taxon>
        <taxon>Gemmatimonadota</taxon>
        <taxon>Gemmatimonadia</taxon>
        <taxon>Gemmatimonadales</taxon>
        <taxon>Gemmatimonadaceae</taxon>
        <taxon>Gemmatimonas</taxon>
    </lineage>
</organism>
<dbReference type="STRING" id="379066.GAU_1298"/>
<dbReference type="Proteomes" id="UP000002209">
    <property type="component" value="Chromosome"/>
</dbReference>
<dbReference type="InterPro" id="IPR015943">
    <property type="entry name" value="WD40/YVTN_repeat-like_dom_sf"/>
</dbReference>
<feature type="signal peptide" evidence="1">
    <location>
        <begin position="1"/>
        <end position="35"/>
    </location>
</feature>
<evidence type="ECO:0008006" key="4">
    <source>
        <dbReference type="Google" id="ProtNLM"/>
    </source>
</evidence>
<dbReference type="KEGG" id="gau:GAU_1298"/>
<dbReference type="PROSITE" id="PS51257">
    <property type="entry name" value="PROKAR_LIPOPROTEIN"/>
    <property type="match status" value="1"/>
</dbReference>
<accession>C1A7Y0</accession>